<protein>
    <recommendedName>
        <fullName evidence="4">t-SNARE coiled-coil homology domain-containing protein</fullName>
    </recommendedName>
</protein>
<dbReference type="GO" id="GO:0006886">
    <property type="term" value="P:intracellular protein transport"/>
    <property type="evidence" value="ECO:0007669"/>
    <property type="project" value="InterPro"/>
</dbReference>
<dbReference type="GO" id="GO:0012505">
    <property type="term" value="C:endomembrane system"/>
    <property type="evidence" value="ECO:0007669"/>
    <property type="project" value="TreeGrafter"/>
</dbReference>
<dbReference type="PROSITE" id="PS00914">
    <property type="entry name" value="SYNTAXIN"/>
    <property type="match status" value="1"/>
</dbReference>
<dbReference type="GO" id="GO:0005484">
    <property type="term" value="F:SNAP receptor activity"/>
    <property type="evidence" value="ECO:0007669"/>
    <property type="project" value="InterPro"/>
</dbReference>
<keyword evidence="3" id="KW-1133">Transmembrane helix</keyword>
<dbReference type="GO" id="GO:0031201">
    <property type="term" value="C:SNARE complex"/>
    <property type="evidence" value="ECO:0007669"/>
    <property type="project" value="TreeGrafter"/>
</dbReference>
<dbReference type="SMART" id="SM00397">
    <property type="entry name" value="t_SNARE"/>
    <property type="match status" value="1"/>
</dbReference>
<comment type="subcellular location">
    <subcellularLocation>
        <location evidence="1">Membrane</location>
        <topology evidence="1">Single-pass type IV membrane protein</topology>
    </subcellularLocation>
</comment>
<keyword evidence="3" id="KW-0472">Membrane</keyword>
<dbReference type="CDD" id="cd15848">
    <property type="entry name" value="SNARE_syntaxin1-like"/>
    <property type="match status" value="1"/>
</dbReference>
<dbReference type="Gene3D" id="1.20.58.70">
    <property type="match status" value="1"/>
</dbReference>
<dbReference type="Proteomes" id="UP001211907">
    <property type="component" value="Unassembled WGS sequence"/>
</dbReference>
<dbReference type="GO" id="GO:0000149">
    <property type="term" value="F:SNARE binding"/>
    <property type="evidence" value="ECO:0007669"/>
    <property type="project" value="TreeGrafter"/>
</dbReference>
<evidence type="ECO:0000313" key="5">
    <source>
        <dbReference type="EMBL" id="KAJ3093515.1"/>
    </source>
</evidence>
<dbReference type="GO" id="GO:0006887">
    <property type="term" value="P:exocytosis"/>
    <property type="evidence" value="ECO:0007669"/>
    <property type="project" value="TreeGrafter"/>
</dbReference>
<dbReference type="Pfam" id="PF05739">
    <property type="entry name" value="SNARE"/>
    <property type="match status" value="1"/>
</dbReference>
<dbReference type="PANTHER" id="PTHR19957:SF307">
    <property type="entry name" value="PROTEIN SSO1-RELATED"/>
    <property type="match status" value="1"/>
</dbReference>
<dbReference type="SUPFAM" id="SSF47661">
    <property type="entry name" value="t-snare proteins"/>
    <property type="match status" value="1"/>
</dbReference>
<dbReference type="InterPro" id="IPR006012">
    <property type="entry name" value="Syntaxin/epimorphin_CS"/>
</dbReference>
<dbReference type="GO" id="GO:0005886">
    <property type="term" value="C:plasma membrane"/>
    <property type="evidence" value="ECO:0007669"/>
    <property type="project" value="TreeGrafter"/>
</dbReference>
<keyword evidence="3" id="KW-0812">Transmembrane</keyword>
<accession>A0AAD5SVW9</accession>
<dbReference type="EMBL" id="JADGJH010003047">
    <property type="protein sequence ID" value="KAJ3093515.1"/>
    <property type="molecule type" value="Genomic_DNA"/>
</dbReference>
<dbReference type="InterPro" id="IPR010989">
    <property type="entry name" value="SNARE"/>
</dbReference>
<dbReference type="InterPro" id="IPR045242">
    <property type="entry name" value="Syntaxin"/>
</dbReference>
<dbReference type="GO" id="GO:0048278">
    <property type="term" value="P:vesicle docking"/>
    <property type="evidence" value="ECO:0007669"/>
    <property type="project" value="TreeGrafter"/>
</dbReference>
<evidence type="ECO:0000256" key="3">
    <source>
        <dbReference type="SAM" id="Phobius"/>
    </source>
</evidence>
<dbReference type="InterPro" id="IPR000727">
    <property type="entry name" value="T_SNARE_dom"/>
</dbReference>
<evidence type="ECO:0000313" key="6">
    <source>
        <dbReference type="Proteomes" id="UP001211907"/>
    </source>
</evidence>
<gene>
    <name evidence="5" type="ORF">HK100_006567</name>
</gene>
<sequence length="309" mass="34237">GNGYAVQEKEKGAIGFGSAGFLDGVDEVRRLVDALVKKRIPELETLHGRIVATTQASEAAALGRQAASDTARIAADLQAARRQARDLNALAAKGNPVERTSQRAQVAAVAKAILRAADAFEAALKSFKARQRVRLERELRIARPNASNQDILRALDDADANAANPFAQQMLVSSRTDQSRRALQQVQDRNQDLLNIERSMQELLDLFQEMQDLISMQQDLINNVESNVENTVEYLESGSKELTKAIQYKKSSRKKQIWIVAIVIVVLIIAGIAVYIERVFTIVDERGDCIHSMAYIASKFVRLPAERNK</sequence>
<dbReference type="GO" id="GO:0006906">
    <property type="term" value="P:vesicle fusion"/>
    <property type="evidence" value="ECO:0007669"/>
    <property type="project" value="TreeGrafter"/>
</dbReference>
<feature type="transmembrane region" description="Helical" evidence="3">
    <location>
        <begin position="257"/>
        <end position="276"/>
    </location>
</feature>
<name>A0AAD5SVW9_9FUNG</name>
<evidence type="ECO:0000256" key="1">
    <source>
        <dbReference type="ARBA" id="ARBA00004211"/>
    </source>
</evidence>
<dbReference type="PROSITE" id="PS50192">
    <property type="entry name" value="T_SNARE"/>
    <property type="match status" value="1"/>
</dbReference>
<dbReference type="AlphaFoldDB" id="A0AAD5SVW9"/>
<keyword evidence="6" id="KW-1185">Reference proteome</keyword>
<dbReference type="Gene3D" id="1.20.5.110">
    <property type="match status" value="1"/>
</dbReference>
<comment type="caution">
    <text evidence="5">The sequence shown here is derived from an EMBL/GenBank/DDBJ whole genome shotgun (WGS) entry which is preliminary data.</text>
</comment>
<comment type="similarity">
    <text evidence="2">Belongs to the syntaxin family.</text>
</comment>
<proteinExistence type="inferred from homology"/>
<evidence type="ECO:0000259" key="4">
    <source>
        <dbReference type="PROSITE" id="PS50192"/>
    </source>
</evidence>
<dbReference type="PANTHER" id="PTHR19957">
    <property type="entry name" value="SYNTAXIN"/>
    <property type="match status" value="1"/>
</dbReference>
<reference evidence="5" key="1">
    <citation type="submission" date="2020-05" db="EMBL/GenBank/DDBJ databases">
        <title>Phylogenomic resolution of chytrid fungi.</title>
        <authorList>
            <person name="Stajich J.E."/>
            <person name="Amses K."/>
            <person name="Simmons R."/>
            <person name="Seto K."/>
            <person name="Myers J."/>
            <person name="Bonds A."/>
            <person name="Quandt C.A."/>
            <person name="Barry K."/>
            <person name="Liu P."/>
            <person name="Grigoriev I."/>
            <person name="Longcore J.E."/>
            <person name="James T.Y."/>
        </authorList>
    </citation>
    <scope>NUCLEOTIDE SEQUENCE</scope>
    <source>
        <strain evidence="5">JEL0513</strain>
    </source>
</reference>
<feature type="domain" description="T-SNARE coiled-coil homology" evidence="4">
    <location>
        <begin position="183"/>
        <end position="245"/>
    </location>
</feature>
<evidence type="ECO:0000256" key="2">
    <source>
        <dbReference type="ARBA" id="ARBA00009063"/>
    </source>
</evidence>
<organism evidence="5 6">
    <name type="scientific">Physocladia obscura</name>
    <dbReference type="NCBI Taxonomy" id="109957"/>
    <lineage>
        <taxon>Eukaryota</taxon>
        <taxon>Fungi</taxon>
        <taxon>Fungi incertae sedis</taxon>
        <taxon>Chytridiomycota</taxon>
        <taxon>Chytridiomycota incertae sedis</taxon>
        <taxon>Chytridiomycetes</taxon>
        <taxon>Chytridiales</taxon>
        <taxon>Chytriomycetaceae</taxon>
        <taxon>Physocladia</taxon>
    </lineage>
</organism>
<feature type="non-terminal residue" evidence="5">
    <location>
        <position position="309"/>
    </location>
</feature>